<evidence type="ECO:0000256" key="1">
    <source>
        <dbReference type="ARBA" id="ARBA00004123"/>
    </source>
</evidence>
<keyword evidence="6" id="KW-0509">mRNA transport</keyword>
<dbReference type="PROSITE" id="PS51281">
    <property type="entry name" value="TAP_C"/>
    <property type="match status" value="1"/>
</dbReference>
<keyword evidence="12" id="KW-1185">Reference proteome</keyword>
<evidence type="ECO:0000256" key="3">
    <source>
        <dbReference type="ARBA" id="ARBA00022448"/>
    </source>
</evidence>
<evidence type="ECO:0000256" key="6">
    <source>
        <dbReference type="ARBA" id="ARBA00022816"/>
    </source>
</evidence>
<dbReference type="SMART" id="SM00804">
    <property type="entry name" value="TAP_C"/>
    <property type="match status" value="1"/>
</dbReference>
<evidence type="ECO:0000259" key="9">
    <source>
        <dbReference type="PROSITE" id="PS50177"/>
    </source>
</evidence>
<keyword evidence="3" id="KW-0813">Transport</keyword>
<dbReference type="PANTHER" id="PTHR10662:SF22">
    <property type="entry name" value="NUCLEAR RNA EXPORT FACTOR 1"/>
    <property type="match status" value="1"/>
</dbReference>
<accession>A0A1W0WIX0</accession>
<evidence type="ECO:0000256" key="4">
    <source>
        <dbReference type="ARBA" id="ARBA00022614"/>
    </source>
</evidence>
<feature type="region of interest" description="Disordered" evidence="8">
    <location>
        <begin position="106"/>
        <end position="139"/>
    </location>
</feature>
<evidence type="ECO:0000259" key="10">
    <source>
        <dbReference type="PROSITE" id="PS51281"/>
    </source>
</evidence>
<keyword evidence="5" id="KW-0677">Repeat</keyword>
<dbReference type="InterPro" id="IPR032675">
    <property type="entry name" value="LRR_dom_sf"/>
</dbReference>
<gene>
    <name evidence="11" type="ORF">BV898_10705</name>
</gene>
<dbReference type="PROSITE" id="PS50177">
    <property type="entry name" value="NTF2_DOMAIN"/>
    <property type="match status" value="1"/>
</dbReference>
<dbReference type="InterPro" id="IPR018222">
    <property type="entry name" value="Nuclear_transport_factor_2_euk"/>
</dbReference>
<dbReference type="Pfam" id="PF03943">
    <property type="entry name" value="TAP_C"/>
    <property type="match status" value="1"/>
</dbReference>
<dbReference type="SUPFAM" id="SSF46934">
    <property type="entry name" value="UBA-like"/>
    <property type="match status" value="1"/>
</dbReference>
<dbReference type="SUPFAM" id="SSF52058">
    <property type="entry name" value="L domain-like"/>
    <property type="match status" value="1"/>
</dbReference>
<dbReference type="Pfam" id="PF22602">
    <property type="entry name" value="NXF_NTF2"/>
    <property type="match status" value="1"/>
</dbReference>
<comment type="caution">
    <text evidence="11">The sequence shown here is derived from an EMBL/GenBank/DDBJ whole genome shotgun (WGS) entry which is preliminary data.</text>
</comment>
<dbReference type="InterPro" id="IPR009060">
    <property type="entry name" value="UBA-like_sf"/>
</dbReference>
<dbReference type="Pfam" id="PF24048">
    <property type="entry name" value="LRR_NXF1-5"/>
    <property type="match status" value="1"/>
</dbReference>
<dbReference type="InterPro" id="IPR005637">
    <property type="entry name" value="TAP_C_dom"/>
</dbReference>
<dbReference type="Gene3D" id="1.10.8.10">
    <property type="entry name" value="DNA helicase RuvA subunit, C-terminal domain"/>
    <property type="match status" value="1"/>
</dbReference>
<evidence type="ECO:0000313" key="11">
    <source>
        <dbReference type="EMBL" id="OQV15073.1"/>
    </source>
</evidence>
<evidence type="ECO:0000256" key="7">
    <source>
        <dbReference type="ARBA" id="ARBA00023242"/>
    </source>
</evidence>
<dbReference type="InterPro" id="IPR032710">
    <property type="entry name" value="NTF2-like_dom_sf"/>
</dbReference>
<dbReference type="GO" id="GO:0005634">
    <property type="term" value="C:nucleus"/>
    <property type="evidence" value="ECO:0007669"/>
    <property type="project" value="UniProtKB-SubCell"/>
</dbReference>
<feature type="domain" description="NTF2" evidence="9">
    <location>
        <begin position="411"/>
        <end position="556"/>
    </location>
</feature>
<organism evidence="11 12">
    <name type="scientific">Hypsibius exemplaris</name>
    <name type="common">Freshwater tardigrade</name>
    <dbReference type="NCBI Taxonomy" id="2072580"/>
    <lineage>
        <taxon>Eukaryota</taxon>
        <taxon>Metazoa</taxon>
        <taxon>Ecdysozoa</taxon>
        <taxon>Tardigrada</taxon>
        <taxon>Eutardigrada</taxon>
        <taxon>Parachela</taxon>
        <taxon>Hypsibioidea</taxon>
        <taxon>Hypsibiidae</taxon>
        <taxon>Hypsibius</taxon>
    </lineage>
</organism>
<dbReference type="Gene3D" id="3.10.450.50">
    <property type="match status" value="1"/>
</dbReference>
<comment type="subcellular location">
    <subcellularLocation>
        <location evidence="1">Nucleus</location>
    </subcellularLocation>
</comment>
<dbReference type="InterPro" id="IPR001611">
    <property type="entry name" value="Leu-rich_rpt"/>
</dbReference>
<dbReference type="Proteomes" id="UP000192578">
    <property type="component" value="Unassembled WGS sequence"/>
</dbReference>
<evidence type="ECO:0000256" key="8">
    <source>
        <dbReference type="SAM" id="MobiDB-lite"/>
    </source>
</evidence>
<dbReference type="PANTHER" id="PTHR10662">
    <property type="entry name" value="NUCLEAR RNA EXPORT FACTOR"/>
    <property type="match status" value="1"/>
</dbReference>
<dbReference type="AlphaFoldDB" id="A0A1W0WIX0"/>
<comment type="similarity">
    <text evidence="2">Belongs to the NXF family.</text>
</comment>
<evidence type="ECO:0000313" key="12">
    <source>
        <dbReference type="Proteomes" id="UP000192578"/>
    </source>
</evidence>
<sequence length="648" mass="72215">MADDYKSFYDKTGEGPRQNALRAGRLWAGRKGGNVPYRVDRDGDAQMGEGTSSTRLVVSSPEAAPAQNAVRRNAITSHVSRSRSISFTGPGVNMRLPQGDVFSRLGARSGRDGEPAPSAVTRRGRGVNVGDRPRHHHHRVSGGMSWFKIRLMNTGTLAVQWVKKQIQDNLSGQPLDVQMTLEGNAWVCYLPAGPLVEQIRRLDKKLNLPHGGKMAVNITPAHGPPQMQIDENVKAKIKTVMASRYDMATESLNLSYFYEDPVFHKEGWSMGLWRVNVINAVIELIISNTPNLRSLDLSRNKIRDMQMWAKLGGKIPLQRLNLSDNQIPRAHALEGLKALKELRDLDLTRNLLRDEYKDMPLYVESIRKRLGQLTRLDGVDLPKKIGFDAPVKTSLPTPLRIFVPNEELRGPLEKFVKDFFFCYDGGRQDLLHAYSDDAQFSLEYLRSPDRNHPYYPYNRNLQFTTDNSTRIKRLVVGKTAIVNLFVSLPRTQHIVESFSMDIFFIENAITGFNLSGCFREDFPASAKGGTLRSFSRNFLVQSSLTGMSILSDTLGVTLATTEQSSQFADVPVRANQALPPAVPQPTAAGIPDAAVQSAMVAQFATQSGMNEQFSRMCLVDNGWDFDKAAGAFLLLHKEGKLPAEAFIK</sequence>
<dbReference type="InterPro" id="IPR057125">
    <property type="entry name" value="NXF1/2/3/5-like_LRR"/>
</dbReference>
<protein>
    <submittedName>
        <fullName evidence="11">Nuclear RNA export factor 1</fullName>
    </submittedName>
</protein>
<keyword evidence="7" id="KW-0539">Nucleus</keyword>
<dbReference type="SUPFAM" id="SSF54427">
    <property type="entry name" value="NTF2-like"/>
    <property type="match status" value="1"/>
</dbReference>
<dbReference type="EMBL" id="MTYJ01000094">
    <property type="protein sequence ID" value="OQV15073.1"/>
    <property type="molecule type" value="Genomic_DNA"/>
</dbReference>
<dbReference type="CDD" id="cd14342">
    <property type="entry name" value="UBA_TAP-C"/>
    <property type="match status" value="1"/>
</dbReference>
<keyword evidence="4" id="KW-0433">Leucine-rich repeat</keyword>
<evidence type="ECO:0000256" key="2">
    <source>
        <dbReference type="ARBA" id="ARBA00009285"/>
    </source>
</evidence>
<dbReference type="Gene3D" id="3.80.10.10">
    <property type="entry name" value="Ribonuclease Inhibitor"/>
    <property type="match status" value="1"/>
</dbReference>
<evidence type="ECO:0000256" key="5">
    <source>
        <dbReference type="ARBA" id="ARBA00022737"/>
    </source>
</evidence>
<dbReference type="FunFam" id="1.10.8.10:FF:000018">
    <property type="entry name" value="Nuclear RNA export factor 1"/>
    <property type="match status" value="1"/>
</dbReference>
<dbReference type="GO" id="GO:0016973">
    <property type="term" value="P:poly(A)+ mRNA export from nucleus"/>
    <property type="evidence" value="ECO:0007669"/>
    <property type="project" value="TreeGrafter"/>
</dbReference>
<dbReference type="GO" id="GO:0003723">
    <property type="term" value="F:RNA binding"/>
    <property type="evidence" value="ECO:0007669"/>
    <property type="project" value="TreeGrafter"/>
</dbReference>
<dbReference type="InterPro" id="IPR002075">
    <property type="entry name" value="NTF2_dom"/>
</dbReference>
<proteinExistence type="inferred from homology"/>
<reference evidence="12" key="1">
    <citation type="submission" date="2017-01" db="EMBL/GenBank/DDBJ databases">
        <title>Comparative genomics of anhydrobiosis in the tardigrade Hypsibius dujardini.</title>
        <authorList>
            <person name="Yoshida Y."/>
            <person name="Koutsovoulos G."/>
            <person name="Laetsch D."/>
            <person name="Stevens L."/>
            <person name="Kumar S."/>
            <person name="Horikawa D."/>
            <person name="Ishino K."/>
            <person name="Komine S."/>
            <person name="Tomita M."/>
            <person name="Blaxter M."/>
            <person name="Arakawa K."/>
        </authorList>
    </citation>
    <scope>NUCLEOTIDE SEQUENCE [LARGE SCALE GENOMIC DNA]</scope>
    <source>
        <strain evidence="12">Z151</strain>
    </source>
</reference>
<dbReference type="OrthoDB" id="25872at2759"/>
<name>A0A1W0WIX0_HYPEX</name>
<dbReference type="PROSITE" id="PS51450">
    <property type="entry name" value="LRR"/>
    <property type="match status" value="2"/>
</dbReference>
<feature type="domain" description="TAP-C" evidence="10">
    <location>
        <begin position="594"/>
        <end position="648"/>
    </location>
</feature>
<dbReference type="InterPro" id="IPR030217">
    <property type="entry name" value="NXF_fam"/>
</dbReference>